<sequence>SKTAASQLEKCETAQIVVDCKAYQLGILYGDVAIHEIEELVSNQETDTRVVLYLDYAVRRGFKSAVVRTSDTDIFILLHYVHSIPITIYLDTGSRKHRQIINVSQGWQKTEEGILGTV</sequence>
<dbReference type="EMBL" id="CALNXK010000081">
    <property type="protein sequence ID" value="CAH3147519.1"/>
    <property type="molecule type" value="Genomic_DNA"/>
</dbReference>
<gene>
    <name evidence="1" type="ORF">PLOB_00046135</name>
</gene>
<evidence type="ECO:0000313" key="2">
    <source>
        <dbReference type="Proteomes" id="UP001159405"/>
    </source>
</evidence>
<organism evidence="1 2">
    <name type="scientific">Porites lobata</name>
    <dbReference type="NCBI Taxonomy" id="104759"/>
    <lineage>
        <taxon>Eukaryota</taxon>
        <taxon>Metazoa</taxon>
        <taxon>Cnidaria</taxon>
        <taxon>Anthozoa</taxon>
        <taxon>Hexacorallia</taxon>
        <taxon>Scleractinia</taxon>
        <taxon>Fungiina</taxon>
        <taxon>Poritidae</taxon>
        <taxon>Porites</taxon>
    </lineage>
</organism>
<name>A0ABN8PS36_9CNID</name>
<feature type="non-terminal residue" evidence="1">
    <location>
        <position position="1"/>
    </location>
</feature>
<protein>
    <submittedName>
        <fullName evidence="1">Uncharacterized protein</fullName>
    </submittedName>
</protein>
<evidence type="ECO:0000313" key="1">
    <source>
        <dbReference type="EMBL" id="CAH3147519.1"/>
    </source>
</evidence>
<comment type="caution">
    <text evidence="1">The sequence shown here is derived from an EMBL/GenBank/DDBJ whole genome shotgun (WGS) entry which is preliminary data.</text>
</comment>
<dbReference type="Proteomes" id="UP001159405">
    <property type="component" value="Unassembled WGS sequence"/>
</dbReference>
<accession>A0ABN8PS36</accession>
<proteinExistence type="predicted"/>
<keyword evidence="2" id="KW-1185">Reference proteome</keyword>
<reference evidence="1 2" key="1">
    <citation type="submission" date="2022-05" db="EMBL/GenBank/DDBJ databases">
        <authorList>
            <consortium name="Genoscope - CEA"/>
            <person name="William W."/>
        </authorList>
    </citation>
    <scope>NUCLEOTIDE SEQUENCE [LARGE SCALE GENOMIC DNA]</scope>
</reference>